<evidence type="ECO:0000313" key="3">
    <source>
        <dbReference type="EMBL" id="TPX30474.1"/>
    </source>
</evidence>
<feature type="transmembrane region" description="Helical" evidence="1">
    <location>
        <begin position="132"/>
        <end position="151"/>
    </location>
</feature>
<feature type="transmembrane region" description="Helical" evidence="1">
    <location>
        <begin position="6"/>
        <end position="25"/>
    </location>
</feature>
<dbReference type="Proteomes" id="UP000320475">
    <property type="component" value="Unassembled WGS sequence"/>
</dbReference>
<dbReference type="EMBL" id="QEAN01000723">
    <property type="protein sequence ID" value="TPX30091.1"/>
    <property type="molecule type" value="Genomic_DNA"/>
</dbReference>
<dbReference type="EMBL" id="QEAN01000681">
    <property type="protein sequence ID" value="TPX30474.1"/>
    <property type="molecule type" value="Genomic_DNA"/>
</dbReference>
<evidence type="ECO:0000313" key="5">
    <source>
        <dbReference type="Proteomes" id="UP000317494"/>
    </source>
</evidence>
<reference evidence="5 6" key="1">
    <citation type="journal article" date="2019" name="Sci. Rep.">
        <title>Comparative genomics of chytrid fungi reveal insights into the obligate biotrophic and pathogenic lifestyle of Synchytrium endobioticum.</title>
        <authorList>
            <person name="van de Vossenberg B.T.L.H."/>
            <person name="Warris S."/>
            <person name="Nguyen H.D.T."/>
            <person name="van Gent-Pelzer M.P.E."/>
            <person name="Joly D.L."/>
            <person name="van de Geest H.C."/>
            <person name="Bonants P.J.M."/>
            <person name="Smith D.S."/>
            <person name="Levesque C.A."/>
            <person name="van der Lee T.A.J."/>
        </authorList>
    </citation>
    <scope>NUCLEOTIDE SEQUENCE [LARGE SCALE GENOMIC DNA]</scope>
    <source>
        <strain evidence="4 6">LEV6574</strain>
        <strain evidence="3 5">MB42</strain>
    </source>
</reference>
<evidence type="ECO:0000313" key="2">
    <source>
        <dbReference type="EMBL" id="TPX30091.1"/>
    </source>
</evidence>
<dbReference type="VEuPathDB" id="FungiDB:SeMB42_g07915"/>
<evidence type="ECO:0000313" key="6">
    <source>
        <dbReference type="Proteomes" id="UP000320475"/>
    </source>
</evidence>
<comment type="caution">
    <text evidence="3">The sequence shown here is derived from an EMBL/GenBank/DDBJ whole genome shotgun (WGS) entry which is preliminary data.</text>
</comment>
<keyword evidence="1" id="KW-0812">Transmembrane</keyword>
<protein>
    <submittedName>
        <fullName evidence="3">Uncharacterized protein</fullName>
    </submittedName>
</protein>
<organism evidence="3 5">
    <name type="scientific">Synchytrium endobioticum</name>
    <dbReference type="NCBI Taxonomy" id="286115"/>
    <lineage>
        <taxon>Eukaryota</taxon>
        <taxon>Fungi</taxon>
        <taxon>Fungi incertae sedis</taxon>
        <taxon>Chytridiomycota</taxon>
        <taxon>Chytridiomycota incertae sedis</taxon>
        <taxon>Chytridiomycetes</taxon>
        <taxon>Synchytriales</taxon>
        <taxon>Synchytriaceae</taxon>
        <taxon>Synchytrium</taxon>
    </lineage>
</organism>
<keyword evidence="1" id="KW-0472">Membrane</keyword>
<gene>
    <name evidence="4" type="ORF">SeLEV6574_g00555</name>
    <name evidence="3" type="ORF">SeMB42_g07915</name>
    <name evidence="2" type="ORF">SeMB42_g07978</name>
</gene>
<evidence type="ECO:0000313" key="4">
    <source>
        <dbReference type="EMBL" id="TPX51053.1"/>
    </source>
</evidence>
<name>A0A507BXG3_9FUNG</name>
<keyword evidence="5" id="KW-1185">Reference proteome</keyword>
<dbReference type="Proteomes" id="UP000317494">
    <property type="component" value="Unassembled WGS sequence"/>
</dbReference>
<dbReference type="VEuPathDB" id="FungiDB:SeMB42_g07978"/>
<sequence length="168" mass="18498">MVPVQAAAIICLEISDYALVARLYIRCHVRRKIKNRRVLKGNPVRKLINGDMSGAIVENEQHLPVGHAVEVLQPFQEDVLRHPSFGVMAILVSKVCPVDVLKAPGIGVLANDPEGNLAATIAIAADSHRDPFFVLFAAWLVHYLLYMYALLRDSGNKAVTPLMADHLN</sequence>
<keyword evidence="1" id="KW-1133">Transmembrane helix</keyword>
<accession>A0A507BXG3</accession>
<dbReference type="EMBL" id="QEAM01000009">
    <property type="protein sequence ID" value="TPX51053.1"/>
    <property type="molecule type" value="Genomic_DNA"/>
</dbReference>
<dbReference type="AlphaFoldDB" id="A0A507BXG3"/>
<proteinExistence type="predicted"/>
<evidence type="ECO:0000256" key="1">
    <source>
        <dbReference type="SAM" id="Phobius"/>
    </source>
</evidence>